<proteinExistence type="predicted"/>
<reference evidence="2 3" key="1">
    <citation type="submission" date="2014-04" db="EMBL/GenBank/DDBJ databases">
        <authorList>
            <consortium name="DOE Joint Genome Institute"/>
            <person name="Kuo A."/>
            <person name="Kohler A."/>
            <person name="Costa M.D."/>
            <person name="Nagy L.G."/>
            <person name="Floudas D."/>
            <person name="Copeland A."/>
            <person name="Barry K.W."/>
            <person name="Cichocki N."/>
            <person name="Veneault-Fourrey C."/>
            <person name="LaButti K."/>
            <person name="Lindquist E.A."/>
            <person name="Lipzen A."/>
            <person name="Lundell T."/>
            <person name="Morin E."/>
            <person name="Murat C."/>
            <person name="Sun H."/>
            <person name="Tunlid A."/>
            <person name="Henrissat B."/>
            <person name="Grigoriev I.V."/>
            <person name="Hibbett D.S."/>
            <person name="Martin F."/>
            <person name="Nordberg H.P."/>
            <person name="Cantor M.N."/>
            <person name="Hua S.X."/>
        </authorList>
    </citation>
    <scope>NUCLEOTIDE SEQUENCE [LARGE SCALE GENOMIC DNA]</scope>
    <source>
        <strain evidence="2 3">441</strain>
    </source>
</reference>
<feature type="region of interest" description="Disordered" evidence="1">
    <location>
        <begin position="122"/>
        <end position="184"/>
    </location>
</feature>
<dbReference type="EMBL" id="KN833892">
    <property type="protein sequence ID" value="KIK15400.1"/>
    <property type="molecule type" value="Genomic_DNA"/>
</dbReference>
<keyword evidence="3" id="KW-1185">Reference proteome</keyword>
<name>A0A0C9XSW0_9AGAM</name>
<reference evidence="3" key="2">
    <citation type="submission" date="2015-01" db="EMBL/GenBank/DDBJ databases">
        <title>Evolutionary Origins and Diversification of the Mycorrhizal Mutualists.</title>
        <authorList>
            <consortium name="DOE Joint Genome Institute"/>
            <consortium name="Mycorrhizal Genomics Consortium"/>
            <person name="Kohler A."/>
            <person name="Kuo A."/>
            <person name="Nagy L.G."/>
            <person name="Floudas D."/>
            <person name="Copeland A."/>
            <person name="Barry K.W."/>
            <person name="Cichocki N."/>
            <person name="Veneault-Fourrey C."/>
            <person name="LaButti K."/>
            <person name="Lindquist E.A."/>
            <person name="Lipzen A."/>
            <person name="Lundell T."/>
            <person name="Morin E."/>
            <person name="Murat C."/>
            <person name="Riley R."/>
            <person name="Ohm R."/>
            <person name="Sun H."/>
            <person name="Tunlid A."/>
            <person name="Henrissat B."/>
            <person name="Grigoriev I.V."/>
            <person name="Hibbett D.S."/>
            <person name="Martin F."/>
        </authorList>
    </citation>
    <scope>NUCLEOTIDE SEQUENCE [LARGE SCALE GENOMIC DNA]</scope>
    <source>
        <strain evidence="3">441</strain>
    </source>
</reference>
<organism evidence="2 3">
    <name type="scientific">Pisolithus microcarpus 441</name>
    <dbReference type="NCBI Taxonomy" id="765257"/>
    <lineage>
        <taxon>Eukaryota</taxon>
        <taxon>Fungi</taxon>
        <taxon>Dikarya</taxon>
        <taxon>Basidiomycota</taxon>
        <taxon>Agaricomycotina</taxon>
        <taxon>Agaricomycetes</taxon>
        <taxon>Agaricomycetidae</taxon>
        <taxon>Boletales</taxon>
        <taxon>Sclerodermatineae</taxon>
        <taxon>Pisolithaceae</taxon>
        <taxon>Pisolithus</taxon>
    </lineage>
</organism>
<dbReference type="HOGENOM" id="CLU_1468753_0_0_1"/>
<accession>A0A0C9XSW0</accession>
<gene>
    <name evidence="2" type="ORF">PISMIDRAFT_323110</name>
</gene>
<protein>
    <submittedName>
        <fullName evidence="2">Uncharacterized protein</fullName>
    </submittedName>
</protein>
<feature type="compositionally biased region" description="Basic and acidic residues" evidence="1">
    <location>
        <begin position="126"/>
        <end position="136"/>
    </location>
</feature>
<evidence type="ECO:0000313" key="3">
    <source>
        <dbReference type="Proteomes" id="UP000054018"/>
    </source>
</evidence>
<dbReference type="AlphaFoldDB" id="A0A0C9XSW0"/>
<feature type="compositionally biased region" description="Basic residues" evidence="1">
    <location>
        <begin position="137"/>
        <end position="152"/>
    </location>
</feature>
<dbReference type="Proteomes" id="UP000054018">
    <property type="component" value="Unassembled WGS sequence"/>
</dbReference>
<evidence type="ECO:0000313" key="2">
    <source>
        <dbReference type="EMBL" id="KIK15400.1"/>
    </source>
</evidence>
<feature type="compositionally biased region" description="Polar residues" evidence="1">
    <location>
        <begin position="167"/>
        <end position="177"/>
    </location>
</feature>
<sequence>MVRGHPLALPFLFRAAVIVDLPGTNSTLRIRENRHCHSSAAARESRSNQIYTCTGFFLLASERNMSSWLRMTQMRRIDLHVYLRSPAHSNKPSDQYSLHIRKAVMARMHPIIIRAAASTQTCPLQNEDKTEEEERKKGRKKEQKAISGRRKFGTASPRTFTFGDQADAQSESQTVLSKNLIDRW</sequence>
<evidence type="ECO:0000256" key="1">
    <source>
        <dbReference type="SAM" id="MobiDB-lite"/>
    </source>
</evidence>